<evidence type="ECO:0000313" key="1">
    <source>
        <dbReference type="EMBL" id="QCD90143.1"/>
    </source>
</evidence>
<name>A0A4D6LNU9_VIGUN</name>
<gene>
    <name evidence="1" type="ORF">DEO72_LG4g1097</name>
</gene>
<keyword evidence="2" id="KW-1185">Reference proteome</keyword>
<evidence type="ECO:0000313" key="2">
    <source>
        <dbReference type="Proteomes" id="UP000501690"/>
    </source>
</evidence>
<protein>
    <submittedName>
        <fullName evidence="1">Uncharacterized protein</fullName>
    </submittedName>
</protein>
<proteinExistence type="predicted"/>
<reference evidence="1 2" key="1">
    <citation type="submission" date="2019-04" db="EMBL/GenBank/DDBJ databases">
        <title>An improved genome assembly and genetic linkage map for asparagus bean, Vigna unguiculata ssp. sesquipedialis.</title>
        <authorList>
            <person name="Xia Q."/>
            <person name="Zhang R."/>
            <person name="Dong Y."/>
        </authorList>
    </citation>
    <scope>NUCLEOTIDE SEQUENCE [LARGE SCALE GENOMIC DNA]</scope>
    <source>
        <tissue evidence="1">Leaf</tissue>
    </source>
</reference>
<dbReference type="EMBL" id="CP039348">
    <property type="protein sequence ID" value="QCD90143.1"/>
    <property type="molecule type" value="Genomic_DNA"/>
</dbReference>
<dbReference type="AlphaFoldDB" id="A0A4D6LNU9"/>
<organism evidence="1 2">
    <name type="scientific">Vigna unguiculata</name>
    <name type="common">Cowpea</name>
    <dbReference type="NCBI Taxonomy" id="3917"/>
    <lineage>
        <taxon>Eukaryota</taxon>
        <taxon>Viridiplantae</taxon>
        <taxon>Streptophyta</taxon>
        <taxon>Embryophyta</taxon>
        <taxon>Tracheophyta</taxon>
        <taxon>Spermatophyta</taxon>
        <taxon>Magnoliopsida</taxon>
        <taxon>eudicotyledons</taxon>
        <taxon>Gunneridae</taxon>
        <taxon>Pentapetalae</taxon>
        <taxon>rosids</taxon>
        <taxon>fabids</taxon>
        <taxon>Fabales</taxon>
        <taxon>Fabaceae</taxon>
        <taxon>Papilionoideae</taxon>
        <taxon>50 kb inversion clade</taxon>
        <taxon>NPAAA clade</taxon>
        <taxon>indigoferoid/millettioid clade</taxon>
        <taxon>Phaseoleae</taxon>
        <taxon>Vigna</taxon>
    </lineage>
</organism>
<sequence length="65" mass="7871">MREVFGKEFWLFGDNGLENSSTRTLHPQQKRQQRDSKSAFIQSNFFQYSQLMDLVIDDYFYKKPK</sequence>
<dbReference type="Proteomes" id="UP000501690">
    <property type="component" value="Linkage Group LG4"/>
</dbReference>
<accession>A0A4D6LNU9</accession>